<dbReference type="RefSeq" id="WP_128994598.1">
    <property type="nucleotide sequence ID" value="NZ_PDKN01000001.1"/>
</dbReference>
<dbReference type="Proteomes" id="UP000290657">
    <property type="component" value="Unassembled WGS sequence"/>
</dbReference>
<dbReference type="NCBIfam" id="TIGR01777">
    <property type="entry name" value="yfcH"/>
    <property type="match status" value="1"/>
</dbReference>
<dbReference type="CDD" id="cd05242">
    <property type="entry name" value="SDR_a8"/>
    <property type="match status" value="1"/>
</dbReference>
<dbReference type="PANTHER" id="PTHR11092:SF0">
    <property type="entry name" value="EPIMERASE FAMILY PROTEIN SDR39U1"/>
    <property type="match status" value="1"/>
</dbReference>
<dbReference type="InterPro" id="IPR010099">
    <property type="entry name" value="SDR39U1"/>
</dbReference>
<evidence type="ECO:0000259" key="3">
    <source>
        <dbReference type="Pfam" id="PF08338"/>
    </source>
</evidence>
<dbReference type="InterPro" id="IPR036291">
    <property type="entry name" value="NAD(P)-bd_dom_sf"/>
</dbReference>
<dbReference type="PANTHER" id="PTHR11092">
    <property type="entry name" value="SUGAR NUCLEOTIDE EPIMERASE RELATED"/>
    <property type="match status" value="1"/>
</dbReference>
<gene>
    <name evidence="4" type="ORF">CRV04_00110</name>
</gene>
<keyword evidence="5" id="KW-1185">Reference proteome</keyword>
<evidence type="ECO:0000313" key="4">
    <source>
        <dbReference type="EMBL" id="RXJ60462.1"/>
    </source>
</evidence>
<comment type="similarity">
    <text evidence="1">Belongs to the NAD(P)-dependent epimerase/dehydratase family. SDR39U1 subfamily.</text>
</comment>
<feature type="domain" description="NAD-dependent epimerase/dehydratase" evidence="2">
    <location>
        <begin position="4"/>
        <end position="210"/>
    </location>
</feature>
<feature type="domain" description="DUF1731" evidence="3">
    <location>
        <begin position="236"/>
        <end position="282"/>
    </location>
</feature>
<dbReference type="Pfam" id="PF08338">
    <property type="entry name" value="DUF1731"/>
    <property type="match status" value="1"/>
</dbReference>
<sequence>MKTIAISGASGFVGTHIKEYFTPLGYEVVGISRSDLSNEQQLQEKIAKSDVVINLAGANIIHRWSDSYKELLYHSRIDTTQKIVDAIKKVENKPAVLISTSAVGIYSNEQVNSEEDFKYGDNFLTNVCKQWEEEAFKAKEDTRVCIFRFGIVLGKDGGALQTMLPPFKFGVGGTIGDGSQYFSFIHIEDLLRAYEFIITHAQHNGIFNLGAPEPTTNKGLTKALGKTLHRPTLFPVPQFALQLIYGEGASVLTDGQSMVPKHLLDCGFEFKYHNIEQTIENLLGE</sequence>
<dbReference type="EMBL" id="PDKN01000001">
    <property type="protein sequence ID" value="RXJ60462.1"/>
    <property type="molecule type" value="Genomic_DNA"/>
</dbReference>
<proteinExistence type="inferred from homology"/>
<organism evidence="4 5">
    <name type="scientific">Candidatus Marinarcus aquaticus</name>
    <dbReference type="NCBI Taxonomy" id="2044504"/>
    <lineage>
        <taxon>Bacteria</taxon>
        <taxon>Pseudomonadati</taxon>
        <taxon>Campylobacterota</taxon>
        <taxon>Epsilonproteobacteria</taxon>
        <taxon>Campylobacterales</taxon>
        <taxon>Arcobacteraceae</taxon>
        <taxon>Candidatus Marinarcus</taxon>
    </lineage>
</organism>
<dbReference type="SUPFAM" id="SSF51735">
    <property type="entry name" value="NAD(P)-binding Rossmann-fold domains"/>
    <property type="match status" value="1"/>
</dbReference>
<reference evidence="4 5" key="1">
    <citation type="submission" date="2017-10" db="EMBL/GenBank/DDBJ databases">
        <title>Genomics of the genus Arcobacter.</title>
        <authorList>
            <person name="Perez-Cataluna A."/>
            <person name="Figueras M.J."/>
        </authorList>
    </citation>
    <scope>NUCLEOTIDE SEQUENCE [LARGE SCALE GENOMIC DNA]</scope>
    <source>
        <strain evidence="4 5">CECT 8987</strain>
    </source>
</reference>
<evidence type="ECO:0000259" key="2">
    <source>
        <dbReference type="Pfam" id="PF01370"/>
    </source>
</evidence>
<evidence type="ECO:0000256" key="1">
    <source>
        <dbReference type="ARBA" id="ARBA00009353"/>
    </source>
</evidence>
<dbReference type="Gene3D" id="3.40.50.720">
    <property type="entry name" value="NAD(P)-binding Rossmann-like Domain"/>
    <property type="match status" value="1"/>
</dbReference>
<dbReference type="InterPro" id="IPR013549">
    <property type="entry name" value="DUF1731"/>
</dbReference>
<dbReference type="OrthoDB" id="5292533at2"/>
<accession>A0A4Q0XT11</accession>
<dbReference type="AlphaFoldDB" id="A0A4Q0XT11"/>
<evidence type="ECO:0000313" key="5">
    <source>
        <dbReference type="Proteomes" id="UP000290657"/>
    </source>
</evidence>
<comment type="caution">
    <text evidence="4">The sequence shown here is derived from an EMBL/GenBank/DDBJ whole genome shotgun (WGS) entry which is preliminary data.</text>
</comment>
<dbReference type="InterPro" id="IPR001509">
    <property type="entry name" value="Epimerase_deHydtase"/>
</dbReference>
<name>A0A4Q0XT11_9BACT</name>
<dbReference type="Pfam" id="PF01370">
    <property type="entry name" value="Epimerase"/>
    <property type="match status" value="1"/>
</dbReference>
<protein>
    <submittedName>
        <fullName evidence="4">TIGR01777 family protein</fullName>
    </submittedName>
</protein>